<dbReference type="PROSITE" id="PS50089">
    <property type="entry name" value="ZF_RING_2"/>
    <property type="match status" value="1"/>
</dbReference>
<evidence type="ECO:0000313" key="10">
    <source>
        <dbReference type="EMBL" id="CAJ1390812.1"/>
    </source>
</evidence>
<sequence>KRLDQAAEGFLLMCKIFDNFNIMITQLWGSSMAEAFAQAITMHMMKILDPATVLTEDGKSSRQLCETDTASEFPYEVYAARLQKGRIEILPFNISRQHEVLLDICKMQLTSAKVDGPWHRAWIETLRAIATLLLCERIILMGWWGFKDAGDELLEGIRLFRLGDYRSALRTLCQLHSSEVATAVEALRWSAQANAKLGAHDVAEAQLQQALALTKDLPNEEKSKAQASIQLRLAACEQRRGQYQQAEQLQRAAIASLDRAASDSQSRSMTLASAWNNLGITLMNLDDIHGAREAFEQALALRRTLGDAEGYCLAATNLLALSSGLDGTGEAKEFAEKLMSHLQTARQMSASAHVLKTLQVNLANSLEAAQAWQPAAKARRELFGLAVPEEELWSKCLTCQNPSRLRCSRCRQAFFCSEDCQRKAWPVHKHECRPRDEANLQAKATQDCPICLEAMVLNRSTASAPVSILECLHVVHTACWQQLIEARGEGLCPVCRDPLAMSR</sequence>
<dbReference type="InterPro" id="IPR011990">
    <property type="entry name" value="TPR-like_helical_dom_sf"/>
</dbReference>
<protein>
    <submittedName>
        <fullName evidence="10">Uncharacterized protein</fullName>
    </submittedName>
</protein>
<evidence type="ECO:0000256" key="5">
    <source>
        <dbReference type="ARBA" id="ARBA00022833"/>
    </source>
</evidence>
<dbReference type="Proteomes" id="UP001178507">
    <property type="component" value="Unassembled WGS sequence"/>
</dbReference>
<feature type="repeat" description="TPR" evidence="7">
    <location>
        <begin position="272"/>
        <end position="305"/>
    </location>
</feature>
<dbReference type="CDD" id="cd16448">
    <property type="entry name" value="RING-H2"/>
    <property type="match status" value="1"/>
</dbReference>
<evidence type="ECO:0000256" key="1">
    <source>
        <dbReference type="ARBA" id="ARBA00022723"/>
    </source>
</evidence>
<evidence type="ECO:0000256" key="7">
    <source>
        <dbReference type="PROSITE-ProRule" id="PRU00339"/>
    </source>
</evidence>
<dbReference type="GO" id="GO:0005737">
    <property type="term" value="C:cytoplasm"/>
    <property type="evidence" value="ECO:0007669"/>
    <property type="project" value="UniProtKB-ARBA"/>
</dbReference>
<comment type="caution">
    <text evidence="10">The sequence shown here is derived from an EMBL/GenBank/DDBJ whole genome shotgun (WGS) entry which is preliminary data.</text>
</comment>
<keyword evidence="5" id="KW-0862">Zinc</keyword>
<accession>A0AA36IN09</accession>
<dbReference type="InterPro" id="IPR013083">
    <property type="entry name" value="Znf_RING/FYVE/PHD"/>
</dbReference>
<keyword evidence="4 7" id="KW-0802">TPR repeat</keyword>
<evidence type="ECO:0000259" key="8">
    <source>
        <dbReference type="PROSITE" id="PS50089"/>
    </source>
</evidence>
<dbReference type="SUPFAM" id="SSF48452">
    <property type="entry name" value="TPR-like"/>
    <property type="match status" value="1"/>
</dbReference>
<dbReference type="SMART" id="SM00184">
    <property type="entry name" value="RING"/>
    <property type="match status" value="1"/>
</dbReference>
<dbReference type="PROSITE" id="PS01360">
    <property type="entry name" value="ZF_MYND_1"/>
    <property type="match status" value="1"/>
</dbReference>
<dbReference type="SMART" id="SM00028">
    <property type="entry name" value="TPR"/>
    <property type="match status" value="2"/>
</dbReference>
<keyword evidence="2" id="KW-0677">Repeat</keyword>
<dbReference type="Gene3D" id="1.25.40.10">
    <property type="entry name" value="Tetratricopeptide repeat domain"/>
    <property type="match status" value="1"/>
</dbReference>
<feature type="domain" description="MYND-type" evidence="9">
    <location>
        <begin position="396"/>
        <end position="432"/>
    </location>
</feature>
<dbReference type="SUPFAM" id="SSF57850">
    <property type="entry name" value="RING/U-box"/>
    <property type="match status" value="1"/>
</dbReference>
<dbReference type="EMBL" id="CAUJNA010002147">
    <property type="protein sequence ID" value="CAJ1390812.1"/>
    <property type="molecule type" value="Genomic_DNA"/>
</dbReference>
<dbReference type="GO" id="GO:0008270">
    <property type="term" value="F:zinc ion binding"/>
    <property type="evidence" value="ECO:0007669"/>
    <property type="project" value="UniProtKB-KW"/>
</dbReference>
<gene>
    <name evidence="10" type="ORF">EVOR1521_LOCUS16129</name>
</gene>
<name>A0AA36IN09_9DINO</name>
<keyword evidence="1" id="KW-0479">Metal-binding</keyword>
<evidence type="ECO:0000256" key="3">
    <source>
        <dbReference type="ARBA" id="ARBA00022771"/>
    </source>
</evidence>
<proteinExistence type="predicted"/>
<dbReference type="AlphaFoldDB" id="A0AA36IN09"/>
<dbReference type="Pfam" id="PF01753">
    <property type="entry name" value="zf-MYND"/>
    <property type="match status" value="1"/>
</dbReference>
<evidence type="ECO:0000259" key="9">
    <source>
        <dbReference type="PROSITE" id="PS50865"/>
    </source>
</evidence>
<evidence type="ECO:0000256" key="6">
    <source>
        <dbReference type="PROSITE-ProRule" id="PRU00134"/>
    </source>
</evidence>
<organism evidence="10 11">
    <name type="scientific">Effrenium voratum</name>
    <dbReference type="NCBI Taxonomy" id="2562239"/>
    <lineage>
        <taxon>Eukaryota</taxon>
        <taxon>Sar</taxon>
        <taxon>Alveolata</taxon>
        <taxon>Dinophyceae</taxon>
        <taxon>Suessiales</taxon>
        <taxon>Symbiodiniaceae</taxon>
        <taxon>Effrenium</taxon>
    </lineage>
</organism>
<dbReference type="InterPro" id="IPR019734">
    <property type="entry name" value="TPR_rpt"/>
</dbReference>
<evidence type="ECO:0000256" key="4">
    <source>
        <dbReference type="ARBA" id="ARBA00022803"/>
    </source>
</evidence>
<dbReference type="Pfam" id="PF13639">
    <property type="entry name" value="zf-RING_2"/>
    <property type="match status" value="1"/>
</dbReference>
<evidence type="ECO:0000313" key="11">
    <source>
        <dbReference type="Proteomes" id="UP001178507"/>
    </source>
</evidence>
<dbReference type="InterPro" id="IPR002893">
    <property type="entry name" value="Znf_MYND"/>
</dbReference>
<evidence type="ECO:0000256" key="2">
    <source>
        <dbReference type="ARBA" id="ARBA00022737"/>
    </source>
</evidence>
<dbReference type="PROSITE" id="PS50005">
    <property type="entry name" value="TPR"/>
    <property type="match status" value="1"/>
</dbReference>
<dbReference type="InterPro" id="IPR001841">
    <property type="entry name" value="Znf_RING"/>
</dbReference>
<keyword evidence="11" id="KW-1185">Reference proteome</keyword>
<dbReference type="PROSITE" id="PS50865">
    <property type="entry name" value="ZF_MYND_2"/>
    <property type="match status" value="1"/>
</dbReference>
<reference evidence="10" key="1">
    <citation type="submission" date="2023-08" db="EMBL/GenBank/DDBJ databases">
        <authorList>
            <person name="Chen Y."/>
            <person name="Shah S."/>
            <person name="Dougan E. K."/>
            <person name="Thang M."/>
            <person name="Chan C."/>
        </authorList>
    </citation>
    <scope>NUCLEOTIDE SEQUENCE</scope>
</reference>
<feature type="domain" description="RING-type" evidence="8">
    <location>
        <begin position="448"/>
        <end position="496"/>
    </location>
</feature>
<dbReference type="Gene3D" id="3.30.40.10">
    <property type="entry name" value="Zinc/RING finger domain, C3HC4 (zinc finger)"/>
    <property type="match status" value="1"/>
</dbReference>
<dbReference type="InterPro" id="IPR013105">
    <property type="entry name" value="TPR_2"/>
</dbReference>
<keyword evidence="3 6" id="KW-0863">Zinc-finger</keyword>
<feature type="non-terminal residue" evidence="10">
    <location>
        <position position="1"/>
    </location>
</feature>
<dbReference type="Pfam" id="PF07719">
    <property type="entry name" value="TPR_2"/>
    <property type="match status" value="1"/>
</dbReference>
<dbReference type="Gene3D" id="6.10.140.2220">
    <property type="match status" value="1"/>
</dbReference>
<dbReference type="SUPFAM" id="SSF144232">
    <property type="entry name" value="HIT/MYND zinc finger-like"/>
    <property type="match status" value="1"/>
</dbReference>